<proteinExistence type="predicted"/>
<dbReference type="InterPro" id="IPR007813">
    <property type="entry name" value="PilN"/>
</dbReference>
<keyword evidence="2" id="KW-1133">Transmembrane helix</keyword>
<feature type="coiled-coil region" evidence="1">
    <location>
        <begin position="57"/>
        <end position="84"/>
    </location>
</feature>
<reference evidence="4" key="1">
    <citation type="submission" date="2017-09" db="EMBL/GenBank/DDBJ databases">
        <authorList>
            <person name="Palmer M."/>
            <person name="Steenkamp E.T."/>
            <person name="Coetzee M.P."/>
            <person name="Avontuur J.R."/>
            <person name="Van Zyl E."/>
            <person name="Chan W.-Y."/>
            <person name="Blom J."/>
            <person name="Venter S.N."/>
        </authorList>
    </citation>
    <scope>NUCLEOTIDE SEQUENCE [LARGE SCALE GENOMIC DNA]</scope>
    <source>
        <strain evidence="4">QC88-366</strain>
    </source>
</reference>
<keyword evidence="4" id="KW-1185">Reference proteome</keyword>
<dbReference type="PANTHER" id="PTHR40278">
    <property type="entry name" value="DNA UTILIZATION PROTEIN HOFN"/>
    <property type="match status" value="1"/>
</dbReference>
<comment type="caution">
    <text evidence="3">The sequence shown here is derived from an EMBL/GenBank/DDBJ whole genome shotgun (WGS) entry which is preliminary data.</text>
</comment>
<keyword evidence="2" id="KW-0812">Transmembrane</keyword>
<dbReference type="InterPro" id="IPR052534">
    <property type="entry name" value="Extracell_DNA_Util/SecSys_Comp"/>
</dbReference>
<keyword evidence="2" id="KW-0472">Membrane</keyword>
<evidence type="ECO:0000256" key="2">
    <source>
        <dbReference type="SAM" id="Phobius"/>
    </source>
</evidence>
<accession>A0A2K1QA39</accession>
<dbReference type="Pfam" id="PF05137">
    <property type="entry name" value="PilN"/>
    <property type="match status" value="1"/>
</dbReference>
<keyword evidence="1" id="KW-0175">Coiled coil</keyword>
<dbReference type="RefSeq" id="WP_103059723.1">
    <property type="nucleotide sequence ID" value="NZ_BSOF01000005.1"/>
</dbReference>
<protein>
    <recommendedName>
        <fullName evidence="5">Fimbrial assembly protein</fullName>
    </recommendedName>
</protein>
<gene>
    <name evidence="3" type="ORF">COO59_10390</name>
</gene>
<dbReference type="OrthoDB" id="6556386at2"/>
<dbReference type="PANTHER" id="PTHR40278:SF1">
    <property type="entry name" value="DNA UTILIZATION PROTEIN HOFN"/>
    <property type="match status" value="1"/>
</dbReference>
<dbReference type="EMBL" id="NWUO01000006">
    <property type="protein sequence ID" value="PNS11885.1"/>
    <property type="molecule type" value="Genomic_DNA"/>
</dbReference>
<feature type="transmembrane region" description="Helical" evidence="2">
    <location>
        <begin position="21"/>
        <end position="40"/>
    </location>
</feature>
<evidence type="ECO:0000313" key="3">
    <source>
        <dbReference type="EMBL" id="PNS11885.1"/>
    </source>
</evidence>
<sequence>MIAVNLLDWRQDARKRRLRRWLWLSGTLLVLVHIALLLWWRGLAETTQRWQSQLTLWQQATQRAQQLNQRYAEAQKQQQTLRKQAALRQQKHQRLRQWQAFILQLESNVPDDAWLSTLTHQQGTLRLDGLSLRPEATRLLHHRLRASDVFQPWLPGALHKSADGPYRFTLATGKAEGVGDEK</sequence>
<dbReference type="AlphaFoldDB" id="A0A2K1QA39"/>
<organism evidence="3 4">
    <name type="scientific">Mixta theicola</name>
    <dbReference type="NCBI Taxonomy" id="1458355"/>
    <lineage>
        <taxon>Bacteria</taxon>
        <taxon>Pseudomonadati</taxon>
        <taxon>Pseudomonadota</taxon>
        <taxon>Gammaproteobacteria</taxon>
        <taxon>Enterobacterales</taxon>
        <taxon>Erwiniaceae</taxon>
        <taxon>Mixta</taxon>
    </lineage>
</organism>
<evidence type="ECO:0000256" key="1">
    <source>
        <dbReference type="SAM" id="Coils"/>
    </source>
</evidence>
<evidence type="ECO:0008006" key="5">
    <source>
        <dbReference type="Google" id="ProtNLM"/>
    </source>
</evidence>
<name>A0A2K1QA39_9GAMM</name>
<evidence type="ECO:0000313" key="4">
    <source>
        <dbReference type="Proteomes" id="UP000236345"/>
    </source>
</evidence>
<dbReference type="Proteomes" id="UP000236345">
    <property type="component" value="Unassembled WGS sequence"/>
</dbReference>